<evidence type="ECO:0000313" key="8">
    <source>
        <dbReference type="EMBL" id="OHT12733.1"/>
    </source>
</evidence>
<dbReference type="PROSITE" id="PS00108">
    <property type="entry name" value="PROTEIN_KINASE_ST"/>
    <property type="match status" value="1"/>
</dbReference>
<dbReference type="GO" id="GO:0005524">
    <property type="term" value="F:ATP binding"/>
    <property type="evidence" value="ECO:0007669"/>
    <property type="project" value="UniProtKB-KW"/>
</dbReference>
<evidence type="ECO:0000256" key="3">
    <source>
        <dbReference type="ARBA" id="ARBA00022741"/>
    </source>
</evidence>
<reference evidence="8" key="1">
    <citation type="submission" date="2016-10" db="EMBL/GenBank/DDBJ databases">
        <authorList>
            <person name="Benchimol M."/>
            <person name="Almeida L.G."/>
            <person name="Vasconcelos A.T."/>
            <person name="Perreira-Neves A."/>
            <person name="Rosa I.A."/>
            <person name="Tasca T."/>
            <person name="Bogo M.R."/>
            <person name="de Souza W."/>
        </authorList>
    </citation>
    <scope>NUCLEOTIDE SEQUENCE [LARGE SCALE GENOMIC DNA]</scope>
    <source>
        <strain evidence="8">K</strain>
    </source>
</reference>
<dbReference type="Gene3D" id="1.10.510.10">
    <property type="entry name" value="Transferase(Phosphotransferase) domain 1"/>
    <property type="match status" value="1"/>
</dbReference>
<keyword evidence="1" id="KW-0723">Serine/threonine-protein kinase</keyword>
<proteinExistence type="predicted"/>
<keyword evidence="9" id="KW-1185">Reference proteome</keyword>
<dbReference type="VEuPathDB" id="TrichDB:TRFO_17359"/>
<evidence type="ECO:0000256" key="5">
    <source>
        <dbReference type="ARBA" id="ARBA00022840"/>
    </source>
</evidence>
<organism evidence="8 9">
    <name type="scientific">Tritrichomonas foetus</name>
    <dbReference type="NCBI Taxonomy" id="1144522"/>
    <lineage>
        <taxon>Eukaryota</taxon>
        <taxon>Metamonada</taxon>
        <taxon>Parabasalia</taxon>
        <taxon>Tritrichomonadida</taxon>
        <taxon>Tritrichomonadidae</taxon>
        <taxon>Tritrichomonas</taxon>
    </lineage>
</organism>
<evidence type="ECO:0000256" key="6">
    <source>
        <dbReference type="SAM" id="MobiDB-lite"/>
    </source>
</evidence>
<keyword evidence="4 8" id="KW-0418">Kinase</keyword>
<dbReference type="GeneID" id="94834242"/>
<gene>
    <name evidence="8" type="ORF">TRFO_17359</name>
</gene>
<dbReference type="InterPro" id="IPR000719">
    <property type="entry name" value="Prot_kinase_dom"/>
</dbReference>
<feature type="region of interest" description="Disordered" evidence="6">
    <location>
        <begin position="256"/>
        <end position="278"/>
    </location>
</feature>
<dbReference type="InterPro" id="IPR050117">
    <property type="entry name" value="MAPK"/>
</dbReference>
<dbReference type="PROSITE" id="PS50011">
    <property type="entry name" value="PROTEIN_KINASE_DOM"/>
    <property type="match status" value="1"/>
</dbReference>
<evidence type="ECO:0000256" key="4">
    <source>
        <dbReference type="ARBA" id="ARBA00022777"/>
    </source>
</evidence>
<evidence type="ECO:0000259" key="7">
    <source>
        <dbReference type="PROSITE" id="PS50011"/>
    </source>
</evidence>
<sequence>MHEKNLFHRDIKPENCMIDSETFDLKLVDFGSTRETQSKEPYTEYVSTRWYRAPECILTSGSYDKSVDEWAVGCILYELLTARPLFPGKHEIDQINKIHNIVGTPDRELLSFFRNNPNPQITFTFPRREAQDFKTLIPTISTDTADLLKKLLIYDPNNRLSAKEALLHPAFELIHYLHDQWISSGASDRFSIYVRNSMSQEKEISKCGVPKPIKQIKQPIVVAPLANKPNHNTVSAPNKGKINKNVRVLNLGTWARKKHQQQQKQQQQQQQQQQQKSLPRYQFHNFAKKAPFFLSSRPPKLLV</sequence>
<dbReference type="Proteomes" id="UP000179807">
    <property type="component" value="Unassembled WGS sequence"/>
</dbReference>
<dbReference type="SMART" id="SM00220">
    <property type="entry name" value="S_TKc"/>
    <property type="match status" value="1"/>
</dbReference>
<dbReference type="AlphaFoldDB" id="A0A1J4KTB3"/>
<dbReference type="InterPro" id="IPR008271">
    <property type="entry name" value="Ser/Thr_kinase_AS"/>
</dbReference>
<accession>A0A1J4KTB3</accession>
<keyword evidence="3" id="KW-0547">Nucleotide-binding</keyword>
<comment type="caution">
    <text evidence="8">The sequence shown here is derived from an EMBL/GenBank/DDBJ whole genome shotgun (WGS) entry which is preliminary data.</text>
</comment>
<evidence type="ECO:0000256" key="2">
    <source>
        <dbReference type="ARBA" id="ARBA00022679"/>
    </source>
</evidence>
<dbReference type="SUPFAM" id="SSF56112">
    <property type="entry name" value="Protein kinase-like (PK-like)"/>
    <property type="match status" value="1"/>
</dbReference>
<dbReference type="Pfam" id="PF00069">
    <property type="entry name" value="Pkinase"/>
    <property type="match status" value="1"/>
</dbReference>
<keyword evidence="5" id="KW-0067">ATP-binding</keyword>
<feature type="compositionally biased region" description="Low complexity" evidence="6">
    <location>
        <begin position="262"/>
        <end position="276"/>
    </location>
</feature>
<dbReference type="RefSeq" id="XP_068365869.1">
    <property type="nucleotide sequence ID" value="XM_068499538.1"/>
</dbReference>
<feature type="domain" description="Protein kinase" evidence="7">
    <location>
        <begin position="1"/>
        <end position="171"/>
    </location>
</feature>
<evidence type="ECO:0000256" key="1">
    <source>
        <dbReference type="ARBA" id="ARBA00022527"/>
    </source>
</evidence>
<keyword evidence="2" id="KW-0808">Transferase</keyword>
<dbReference type="OrthoDB" id="2158884at2759"/>
<dbReference type="GO" id="GO:0004674">
    <property type="term" value="F:protein serine/threonine kinase activity"/>
    <property type="evidence" value="ECO:0007669"/>
    <property type="project" value="UniProtKB-KW"/>
</dbReference>
<dbReference type="PANTHER" id="PTHR24055">
    <property type="entry name" value="MITOGEN-ACTIVATED PROTEIN KINASE"/>
    <property type="match status" value="1"/>
</dbReference>
<name>A0A1J4KTB3_9EUKA</name>
<protein>
    <submittedName>
        <fullName evidence="8">CMGC family protein kinase</fullName>
    </submittedName>
</protein>
<dbReference type="FunFam" id="1.10.510.10:FF:000624">
    <property type="entry name" value="Mitogen-activated protein kinase"/>
    <property type="match status" value="1"/>
</dbReference>
<evidence type="ECO:0000313" key="9">
    <source>
        <dbReference type="Proteomes" id="UP000179807"/>
    </source>
</evidence>
<dbReference type="EMBL" id="MLAK01000557">
    <property type="protein sequence ID" value="OHT12733.1"/>
    <property type="molecule type" value="Genomic_DNA"/>
</dbReference>
<dbReference type="InterPro" id="IPR011009">
    <property type="entry name" value="Kinase-like_dom_sf"/>
</dbReference>